<dbReference type="PANTHER" id="PTHR36844:SF1">
    <property type="entry name" value="PROTEASE PRSW"/>
    <property type="match status" value="1"/>
</dbReference>
<keyword evidence="1" id="KW-1133">Transmembrane helix</keyword>
<evidence type="ECO:0000256" key="1">
    <source>
        <dbReference type="SAM" id="Phobius"/>
    </source>
</evidence>
<sequence>MTGWRARTHYWSRHSGFLKRLALSIAGGGFILALVIIALSPDTGRYITVDPTEQRLREQWQQLQRAEKPTPYELVRWLHLVTDQIHSLSEVLGIKTTTWEDYWRDGQLAGYDVQPLLAKHSADPAVQQLWRDFIQTGLSRDADLMQSLGEKAAQESPLITANFIQALQMKERNPPAALAAMMREIQLFSETQLVREAALHLALDLKDLPVLRQIAAQPDWWSSIDPVRRQYAAALIGEFGLQWKALLEYRFLLAAPLGTLAIALLAAAIWYIILVLHGVRGRWRWVVPLLPLAAGIISVAPVIIVGAWQEVALGIQKDATFPRDLWYQIGGVGMREELSKLLLASLFMPLLLLKRPAGGAVMVGAFVGLGFALEENINYYLRYEGGVALARFFTANFFHAALTGTTTHALYQLLRSRFGTADRFLVTFAGLVLAHGCYNYASSESLPEGFAMLSTIILALVAWHFLDLVEQECPRGRQWISPAAVFIVGTAVLMAAIFISIALRTPDRQLLSAAAMSCVSMFPIAFIYWRRLGV</sequence>
<comment type="caution">
    <text evidence="2">The sequence shown here is derived from an EMBL/GenBank/DDBJ whole genome shotgun (WGS) entry which is preliminary data.</text>
</comment>
<evidence type="ECO:0000313" key="2">
    <source>
        <dbReference type="EMBL" id="MBB5036419.1"/>
    </source>
</evidence>
<evidence type="ECO:0000313" key="3">
    <source>
        <dbReference type="Proteomes" id="UP000534294"/>
    </source>
</evidence>
<dbReference type="InterPro" id="IPR026898">
    <property type="entry name" value="PrsW"/>
</dbReference>
<feature type="transmembrane region" description="Helical" evidence="1">
    <location>
        <begin position="393"/>
        <end position="411"/>
    </location>
</feature>
<keyword evidence="3" id="KW-1185">Reference proteome</keyword>
<name>A0A7W7YHX1_9BACT</name>
<feature type="transmembrane region" description="Helical" evidence="1">
    <location>
        <begin position="251"/>
        <end position="273"/>
    </location>
</feature>
<feature type="transmembrane region" description="Helical" evidence="1">
    <location>
        <begin position="447"/>
        <end position="466"/>
    </location>
</feature>
<feature type="transmembrane region" description="Helical" evidence="1">
    <location>
        <begin position="423"/>
        <end position="441"/>
    </location>
</feature>
<keyword evidence="1" id="KW-0812">Transmembrane</keyword>
<accession>A0A7W7YHX1</accession>
<keyword evidence="1" id="KW-0472">Membrane</keyword>
<feature type="transmembrane region" description="Helical" evidence="1">
    <location>
        <begin position="509"/>
        <end position="529"/>
    </location>
</feature>
<organism evidence="2 3">
    <name type="scientific">Prosthecobacter dejongeii</name>
    <dbReference type="NCBI Taxonomy" id="48465"/>
    <lineage>
        <taxon>Bacteria</taxon>
        <taxon>Pseudomonadati</taxon>
        <taxon>Verrucomicrobiota</taxon>
        <taxon>Verrucomicrobiia</taxon>
        <taxon>Verrucomicrobiales</taxon>
        <taxon>Verrucomicrobiaceae</taxon>
        <taxon>Prosthecobacter</taxon>
    </lineage>
</organism>
<dbReference type="GO" id="GO:0008233">
    <property type="term" value="F:peptidase activity"/>
    <property type="evidence" value="ECO:0007669"/>
    <property type="project" value="InterPro"/>
</dbReference>
<dbReference type="Proteomes" id="UP000534294">
    <property type="component" value="Unassembled WGS sequence"/>
</dbReference>
<protein>
    <submittedName>
        <fullName evidence="2">RsiW-degrading membrane proteinase PrsW (M82 family)</fullName>
    </submittedName>
</protein>
<dbReference type="PANTHER" id="PTHR36844">
    <property type="entry name" value="PROTEASE PRSW"/>
    <property type="match status" value="1"/>
</dbReference>
<dbReference type="Pfam" id="PF13367">
    <property type="entry name" value="PrsW-protease"/>
    <property type="match status" value="1"/>
</dbReference>
<dbReference type="AlphaFoldDB" id="A0A7W7YHX1"/>
<feature type="transmembrane region" description="Helical" evidence="1">
    <location>
        <begin position="285"/>
        <end position="308"/>
    </location>
</feature>
<gene>
    <name evidence="2" type="ORF">HNQ64_000653</name>
</gene>
<reference evidence="2 3" key="1">
    <citation type="submission" date="2020-08" db="EMBL/GenBank/DDBJ databases">
        <title>Genomic Encyclopedia of Type Strains, Phase IV (KMG-IV): sequencing the most valuable type-strain genomes for metagenomic binning, comparative biology and taxonomic classification.</title>
        <authorList>
            <person name="Goeker M."/>
        </authorList>
    </citation>
    <scope>NUCLEOTIDE SEQUENCE [LARGE SCALE GENOMIC DNA]</scope>
    <source>
        <strain evidence="2 3">DSM 12251</strain>
    </source>
</reference>
<feature type="transmembrane region" description="Helical" evidence="1">
    <location>
        <begin position="20"/>
        <end position="39"/>
    </location>
</feature>
<feature type="transmembrane region" description="Helical" evidence="1">
    <location>
        <begin position="356"/>
        <end position="373"/>
    </location>
</feature>
<feature type="transmembrane region" description="Helical" evidence="1">
    <location>
        <begin position="478"/>
        <end position="503"/>
    </location>
</feature>
<proteinExistence type="predicted"/>
<dbReference type="EMBL" id="JACHIF010000001">
    <property type="protein sequence ID" value="MBB5036419.1"/>
    <property type="molecule type" value="Genomic_DNA"/>
</dbReference>
<dbReference type="RefSeq" id="WP_184205285.1">
    <property type="nucleotide sequence ID" value="NZ_JACHIF010000001.1"/>
</dbReference>